<dbReference type="EMBL" id="LAYJ01000068">
    <property type="protein sequence ID" value="KKI51650.1"/>
    <property type="molecule type" value="Genomic_DNA"/>
</dbReference>
<dbReference type="Proteomes" id="UP000034076">
    <property type="component" value="Unassembled WGS sequence"/>
</dbReference>
<accession>A0A0M2NN67</accession>
<dbReference type="InterPro" id="IPR001763">
    <property type="entry name" value="Rhodanese-like_dom"/>
</dbReference>
<dbReference type="AlphaFoldDB" id="A0A0M2NN67"/>
<name>A0A0M2NN67_9FIRM</name>
<dbReference type="SUPFAM" id="SSF52821">
    <property type="entry name" value="Rhodanese/Cell cycle control phosphatase"/>
    <property type="match status" value="1"/>
</dbReference>
<dbReference type="Pfam" id="PF00581">
    <property type="entry name" value="Rhodanese"/>
    <property type="match status" value="1"/>
</dbReference>
<evidence type="ECO:0000256" key="1">
    <source>
        <dbReference type="SAM" id="SignalP"/>
    </source>
</evidence>
<dbReference type="Gene3D" id="3.40.250.10">
    <property type="entry name" value="Rhodanese-like domain"/>
    <property type="match status" value="1"/>
</dbReference>
<feature type="chain" id="PRO_5039156333" evidence="1">
    <location>
        <begin position="21"/>
        <end position="141"/>
    </location>
</feature>
<evidence type="ECO:0000313" key="4">
    <source>
        <dbReference type="Proteomes" id="UP000034076"/>
    </source>
</evidence>
<dbReference type="PROSITE" id="PS50206">
    <property type="entry name" value="RHODANESE_3"/>
    <property type="match status" value="1"/>
</dbReference>
<protein>
    <submittedName>
        <fullName evidence="3">Rhodanese-like domain protein</fullName>
    </submittedName>
</protein>
<dbReference type="InterPro" id="IPR036873">
    <property type="entry name" value="Rhodanese-like_dom_sf"/>
</dbReference>
<organism evidence="3 4">
    <name type="scientific">Christensenella hongkongensis</name>
    <dbReference type="NCBI Taxonomy" id="270498"/>
    <lineage>
        <taxon>Bacteria</taxon>
        <taxon>Bacillati</taxon>
        <taxon>Bacillota</taxon>
        <taxon>Clostridia</taxon>
        <taxon>Christensenellales</taxon>
        <taxon>Christensenellaceae</taxon>
        <taxon>Christensenella</taxon>
    </lineage>
</organism>
<dbReference type="CDD" id="cd00158">
    <property type="entry name" value="RHOD"/>
    <property type="match status" value="1"/>
</dbReference>
<comment type="caution">
    <text evidence="3">The sequence shown here is derived from an EMBL/GenBank/DDBJ whole genome shotgun (WGS) entry which is preliminary data.</text>
</comment>
<dbReference type="SMART" id="SM00450">
    <property type="entry name" value="RHOD"/>
    <property type="match status" value="1"/>
</dbReference>
<dbReference type="PROSITE" id="PS51257">
    <property type="entry name" value="PROKAR_LIPOPROTEIN"/>
    <property type="match status" value="1"/>
</dbReference>
<feature type="domain" description="Rhodanese" evidence="2">
    <location>
        <begin position="54"/>
        <end position="140"/>
    </location>
</feature>
<dbReference type="PANTHER" id="PTHR44086:SF10">
    <property type="entry name" value="THIOSULFATE SULFURTRANSFERASE_RHODANESE-LIKE DOMAIN-CONTAINING PROTEIN 3"/>
    <property type="match status" value="1"/>
</dbReference>
<keyword evidence="4" id="KW-1185">Reference proteome</keyword>
<reference evidence="3 4" key="1">
    <citation type="submission" date="2015-04" db="EMBL/GenBank/DDBJ databases">
        <title>Draft genome sequence of bacteremic isolate Catabacter hongkongensis type strain HKU16T.</title>
        <authorList>
            <person name="Lau S.K."/>
            <person name="Teng J.L."/>
            <person name="Huang Y."/>
            <person name="Curreem S.O."/>
            <person name="Tsui S.K."/>
            <person name="Woo P.C."/>
        </authorList>
    </citation>
    <scope>NUCLEOTIDE SEQUENCE [LARGE SCALE GENOMIC DNA]</scope>
    <source>
        <strain evidence="3 4">HKU16</strain>
    </source>
</reference>
<sequence>MKSKFLFLILAGALMTTGLAACAPSSKKEESESMQAAGAYHKISAEEAKQKIEENSGMIIVDVRTPEEYAQEHIEGAINIPNEEITDKEPEQLPDKDARILVYCRSGVRSKQAADKLVVMGYGNVYDMGGINDWPYETVTE</sequence>
<evidence type="ECO:0000259" key="2">
    <source>
        <dbReference type="PROSITE" id="PS50206"/>
    </source>
</evidence>
<dbReference type="STRING" id="270498.CHK_0817"/>
<dbReference type="OrthoDB" id="9800872at2"/>
<proteinExistence type="predicted"/>
<dbReference type="GO" id="GO:0004792">
    <property type="term" value="F:thiosulfate-cyanide sulfurtransferase activity"/>
    <property type="evidence" value="ECO:0007669"/>
    <property type="project" value="TreeGrafter"/>
</dbReference>
<feature type="signal peptide" evidence="1">
    <location>
        <begin position="1"/>
        <end position="20"/>
    </location>
</feature>
<dbReference type="RefSeq" id="WP_046442748.1">
    <property type="nucleotide sequence ID" value="NZ_CAUERS010000011.1"/>
</dbReference>
<gene>
    <name evidence="3" type="ORF">CHK_0817</name>
</gene>
<dbReference type="PANTHER" id="PTHR44086">
    <property type="entry name" value="THIOSULFATE SULFURTRANSFERASE RDL2, MITOCHONDRIAL-RELATED"/>
    <property type="match status" value="1"/>
</dbReference>
<keyword evidence="1" id="KW-0732">Signal</keyword>
<evidence type="ECO:0000313" key="3">
    <source>
        <dbReference type="EMBL" id="KKI51650.1"/>
    </source>
</evidence>